<evidence type="ECO:0000256" key="7">
    <source>
        <dbReference type="ARBA" id="ARBA00022989"/>
    </source>
</evidence>
<dbReference type="Gene3D" id="1.20.1740.10">
    <property type="entry name" value="Amino acid/polyamine transporter I"/>
    <property type="match status" value="1"/>
</dbReference>
<evidence type="ECO:0000256" key="4">
    <source>
        <dbReference type="ARBA" id="ARBA00022475"/>
    </source>
</evidence>
<organism evidence="10 11">
    <name type="scientific">Salipaludibacillus aurantiacus</name>
    <dbReference type="NCBI Taxonomy" id="1601833"/>
    <lineage>
        <taxon>Bacteria</taxon>
        <taxon>Bacillati</taxon>
        <taxon>Bacillota</taxon>
        <taxon>Bacilli</taxon>
        <taxon>Bacillales</taxon>
        <taxon>Bacillaceae</taxon>
    </lineage>
</organism>
<proteinExistence type="inferred from homology"/>
<dbReference type="PRINTS" id="PR00175">
    <property type="entry name" value="NAALASMPORT"/>
</dbReference>
<sequence>METVENIINQVSGLVWGLPLIILLVGTGLYLTIRIAFFSFQQLPYALSLVFKKKDTKSQGDISHFQALMTALAATVGTGNIAGVASAVAVGGPGAVFWMWITAFVGMATKYSEAILGVHYRVKNERGEMSGGPMYYIEKGLNMKWLAVIFAAFAAVAAFGIGNMVQSHEAAGVASQNFNIPVWVTGAFLSVLVGLVILGGIRSIGKVVGIIVPVMIVFYIGAGLLIVILNVADVPSAFGLIFSDAFTGQAAAGGAVGAVIQQGVARGIFSNEAGLGTGGIAAAAAKTDMPARQALVSMTQVFIDTIIVCTITGLALVMSQMYLRADDFDSSAQLTSAAFEQYLPGVGGYIVALALLFFVFSTIIGWSYFGEKCFTYLFGGTASIPYRIAFVAALFIGAVVSLDVVWGFADVMNGLMAFPNLVALLLLSGVVVNETKKFKKKRQQEKEEEKNAQPGV</sequence>
<keyword evidence="6 9" id="KW-0769">Symport</keyword>
<keyword evidence="3 9" id="KW-0813">Transport</keyword>
<dbReference type="GO" id="GO:0005283">
    <property type="term" value="F:amino acid:sodium symporter activity"/>
    <property type="evidence" value="ECO:0007669"/>
    <property type="project" value="InterPro"/>
</dbReference>
<evidence type="ECO:0000256" key="2">
    <source>
        <dbReference type="ARBA" id="ARBA00009261"/>
    </source>
</evidence>
<evidence type="ECO:0000256" key="1">
    <source>
        <dbReference type="ARBA" id="ARBA00004651"/>
    </source>
</evidence>
<dbReference type="InterPro" id="IPR001463">
    <property type="entry name" value="Na/Ala_symport"/>
</dbReference>
<feature type="transmembrane region" description="Helical" evidence="9">
    <location>
        <begin position="301"/>
        <end position="322"/>
    </location>
</feature>
<gene>
    <name evidence="10" type="ORF">SAMN05518684_13115</name>
</gene>
<feature type="transmembrane region" description="Helical" evidence="9">
    <location>
        <begin position="20"/>
        <end position="47"/>
    </location>
</feature>
<dbReference type="EMBL" id="FOGT01000031">
    <property type="protein sequence ID" value="SES43083.1"/>
    <property type="molecule type" value="Genomic_DNA"/>
</dbReference>
<dbReference type="FunFam" id="1.20.1740.10:FF:000004">
    <property type="entry name" value="Sodium:alanine symporter family protein"/>
    <property type="match status" value="1"/>
</dbReference>
<comment type="similarity">
    <text evidence="2 9">Belongs to the alanine or glycine:cation symporter (AGCS) (TC 2.A.25) family.</text>
</comment>
<keyword evidence="5 9" id="KW-0812">Transmembrane</keyword>
<evidence type="ECO:0000256" key="9">
    <source>
        <dbReference type="RuleBase" id="RU363064"/>
    </source>
</evidence>
<reference evidence="11" key="1">
    <citation type="submission" date="2016-10" db="EMBL/GenBank/DDBJ databases">
        <authorList>
            <person name="Varghese N."/>
            <person name="Submissions S."/>
        </authorList>
    </citation>
    <scope>NUCLEOTIDE SEQUENCE [LARGE SCALE GENOMIC DNA]</scope>
    <source>
        <strain evidence="11">S9</strain>
    </source>
</reference>
<dbReference type="RefSeq" id="WP_093056247.1">
    <property type="nucleotide sequence ID" value="NZ_FOGT01000031.1"/>
</dbReference>
<evidence type="ECO:0000256" key="6">
    <source>
        <dbReference type="ARBA" id="ARBA00022847"/>
    </source>
</evidence>
<evidence type="ECO:0000256" key="8">
    <source>
        <dbReference type="ARBA" id="ARBA00023136"/>
    </source>
</evidence>
<feature type="transmembrane region" description="Helical" evidence="9">
    <location>
        <begin position="388"/>
        <end position="409"/>
    </location>
</feature>
<dbReference type="STRING" id="1601833.SAMN05518684_13115"/>
<accession>A0A1H9XBQ8</accession>
<keyword evidence="7 9" id="KW-1133">Transmembrane helix</keyword>
<dbReference type="NCBIfam" id="TIGR00835">
    <property type="entry name" value="agcS"/>
    <property type="match status" value="1"/>
</dbReference>
<dbReference type="OrthoDB" id="9804874at2"/>
<feature type="transmembrane region" description="Helical" evidence="9">
    <location>
        <begin position="208"/>
        <end position="231"/>
    </location>
</feature>
<comment type="subcellular location">
    <subcellularLocation>
        <location evidence="1 9">Cell membrane</location>
        <topology evidence="1 9">Multi-pass membrane protein</topology>
    </subcellularLocation>
</comment>
<dbReference type="PROSITE" id="PS00873">
    <property type="entry name" value="NA_ALANINE_SYMP"/>
    <property type="match status" value="1"/>
</dbReference>
<keyword evidence="11" id="KW-1185">Reference proteome</keyword>
<keyword evidence="8 9" id="KW-0472">Membrane</keyword>
<evidence type="ECO:0000256" key="3">
    <source>
        <dbReference type="ARBA" id="ARBA00022448"/>
    </source>
</evidence>
<keyword evidence="4 9" id="KW-1003">Cell membrane</keyword>
<dbReference type="Proteomes" id="UP000198571">
    <property type="component" value="Unassembled WGS sequence"/>
</dbReference>
<feature type="transmembrane region" description="Helical" evidence="9">
    <location>
        <begin position="415"/>
        <end position="432"/>
    </location>
</feature>
<dbReference type="Pfam" id="PF01235">
    <property type="entry name" value="Na_Ala_symp"/>
    <property type="match status" value="1"/>
</dbReference>
<feature type="transmembrane region" description="Helical" evidence="9">
    <location>
        <begin position="182"/>
        <end position="201"/>
    </location>
</feature>
<dbReference type="AlphaFoldDB" id="A0A1H9XBQ8"/>
<dbReference type="PANTHER" id="PTHR30330">
    <property type="entry name" value="AGSS FAMILY TRANSPORTER, SODIUM-ALANINE"/>
    <property type="match status" value="1"/>
</dbReference>
<evidence type="ECO:0000256" key="5">
    <source>
        <dbReference type="ARBA" id="ARBA00022692"/>
    </source>
</evidence>
<feature type="transmembrane region" description="Helical" evidence="9">
    <location>
        <begin position="342"/>
        <end position="368"/>
    </location>
</feature>
<feature type="transmembrane region" description="Helical" evidence="9">
    <location>
        <begin position="237"/>
        <end position="260"/>
    </location>
</feature>
<dbReference type="PANTHER" id="PTHR30330:SF3">
    <property type="entry name" value="TRANSCRIPTIONAL REGULATOR, LRP FAMILY"/>
    <property type="match status" value="1"/>
</dbReference>
<evidence type="ECO:0000313" key="10">
    <source>
        <dbReference type="EMBL" id="SES43083.1"/>
    </source>
</evidence>
<evidence type="ECO:0000313" key="11">
    <source>
        <dbReference type="Proteomes" id="UP000198571"/>
    </source>
</evidence>
<protein>
    <submittedName>
        <fullName evidence="10">Alanine or glycine:cation symporter, AGCS family</fullName>
    </submittedName>
</protein>
<name>A0A1H9XBQ8_9BACI</name>
<feature type="transmembrane region" description="Helical" evidence="9">
    <location>
        <begin position="68"/>
        <end position="91"/>
    </location>
</feature>
<dbReference type="GO" id="GO:0005886">
    <property type="term" value="C:plasma membrane"/>
    <property type="evidence" value="ECO:0007669"/>
    <property type="project" value="UniProtKB-SubCell"/>
</dbReference>
<feature type="transmembrane region" description="Helical" evidence="9">
    <location>
        <begin position="141"/>
        <end position="162"/>
    </location>
</feature>